<dbReference type="Proteomes" id="UP000032611">
    <property type="component" value="Chromosome"/>
</dbReference>
<sequence length="65" mass="7357">MPRQGPGNPGFSRLTADRASRAASGARRRRAGGRHSRARDRRRRSPWRRRLPASARSANRARAPR</sequence>
<proteinExistence type="predicted"/>
<keyword evidence="3" id="KW-1185">Reference proteome</keyword>
<reference evidence="2 3" key="1">
    <citation type="journal article" date="2015" name="Genome Announc.">
        <title>Complete genome sequence of Martelella endophytica YC6887, which has antifungal activity associated with a halophyte.</title>
        <authorList>
            <person name="Khan A."/>
            <person name="Khan H."/>
            <person name="Chung E.J."/>
            <person name="Hossain M.T."/>
            <person name="Chung Y.R."/>
        </authorList>
    </citation>
    <scope>NUCLEOTIDE SEQUENCE [LARGE SCALE GENOMIC DNA]</scope>
    <source>
        <strain evidence="2">YC6887</strain>
    </source>
</reference>
<dbReference type="AlphaFoldDB" id="A0A0D5LPG1"/>
<organism evidence="2 3">
    <name type="scientific">Martelella endophytica</name>
    <dbReference type="NCBI Taxonomy" id="1486262"/>
    <lineage>
        <taxon>Bacteria</taxon>
        <taxon>Pseudomonadati</taxon>
        <taxon>Pseudomonadota</taxon>
        <taxon>Alphaproteobacteria</taxon>
        <taxon>Hyphomicrobiales</taxon>
        <taxon>Aurantimonadaceae</taxon>
        <taxon>Martelella</taxon>
    </lineage>
</organism>
<evidence type="ECO:0000313" key="3">
    <source>
        <dbReference type="Proteomes" id="UP000032611"/>
    </source>
</evidence>
<protein>
    <submittedName>
        <fullName evidence="2">Uncharacterized protein</fullName>
    </submittedName>
</protein>
<dbReference type="KEGG" id="mey:TM49_10545"/>
<evidence type="ECO:0000313" key="2">
    <source>
        <dbReference type="EMBL" id="AJY46006.1"/>
    </source>
</evidence>
<dbReference type="HOGENOM" id="CLU_2844698_0_0_5"/>
<gene>
    <name evidence="2" type="ORF">TM49_10545</name>
</gene>
<feature type="region of interest" description="Disordered" evidence="1">
    <location>
        <begin position="1"/>
        <end position="65"/>
    </location>
</feature>
<dbReference type="EMBL" id="CP010803">
    <property type="protein sequence ID" value="AJY46006.1"/>
    <property type="molecule type" value="Genomic_DNA"/>
</dbReference>
<evidence type="ECO:0000256" key="1">
    <source>
        <dbReference type="SAM" id="MobiDB-lite"/>
    </source>
</evidence>
<name>A0A0D5LPG1_MAREN</name>
<feature type="compositionally biased region" description="Basic residues" evidence="1">
    <location>
        <begin position="26"/>
        <end position="51"/>
    </location>
</feature>
<accession>A0A0D5LPG1</accession>
<feature type="compositionally biased region" description="Low complexity" evidence="1">
    <location>
        <begin position="52"/>
        <end position="65"/>
    </location>
</feature>